<proteinExistence type="predicted"/>
<evidence type="ECO:0000313" key="2">
    <source>
        <dbReference type="Proteomes" id="UP001156614"/>
    </source>
</evidence>
<dbReference type="EMBL" id="BSNU01000001">
    <property type="protein sequence ID" value="GLQ62069.1"/>
    <property type="molecule type" value="Genomic_DNA"/>
</dbReference>
<keyword evidence="2" id="KW-1185">Reference proteome</keyword>
<name>A0AAV5NCA3_9PROT</name>
<reference evidence="2" key="1">
    <citation type="journal article" date="2019" name="Int. J. Syst. Evol. Microbiol.">
        <title>The Global Catalogue of Microorganisms (GCM) 10K type strain sequencing project: providing services to taxonomists for standard genome sequencing and annotation.</title>
        <authorList>
            <consortium name="The Broad Institute Genomics Platform"/>
            <consortium name="The Broad Institute Genome Sequencing Center for Infectious Disease"/>
            <person name="Wu L."/>
            <person name="Ma J."/>
        </authorList>
    </citation>
    <scope>NUCLEOTIDE SEQUENCE [LARGE SCALE GENOMIC DNA]</scope>
    <source>
        <strain evidence="2">NBRC 3267</strain>
    </source>
</reference>
<evidence type="ECO:0000313" key="1">
    <source>
        <dbReference type="EMBL" id="GLQ62069.1"/>
    </source>
</evidence>
<gene>
    <name evidence="1" type="ORF">GCM10007867_09140</name>
</gene>
<sequence length="76" mass="8342">MGRPCVASSTTSIPEAGGSLAHYFNPCDTNDAYRLIHDTISNQPALGEWTEQVRSRFKPIPWTDSARAVLAAFDMT</sequence>
<organism evidence="1 2">
    <name type="scientific">Gluconobacter cerinus</name>
    <dbReference type="NCBI Taxonomy" id="38307"/>
    <lineage>
        <taxon>Bacteria</taxon>
        <taxon>Pseudomonadati</taxon>
        <taxon>Pseudomonadota</taxon>
        <taxon>Alphaproteobacteria</taxon>
        <taxon>Acetobacterales</taxon>
        <taxon>Acetobacteraceae</taxon>
        <taxon>Gluconobacter</taxon>
    </lineage>
</organism>
<dbReference type="AlphaFoldDB" id="A0AAV5NCA3"/>
<dbReference type="SUPFAM" id="SSF53756">
    <property type="entry name" value="UDP-Glycosyltransferase/glycogen phosphorylase"/>
    <property type="match status" value="1"/>
</dbReference>
<protein>
    <submittedName>
        <fullName evidence="1">Uncharacterized protein</fullName>
    </submittedName>
</protein>
<comment type="caution">
    <text evidence="1">The sequence shown here is derived from an EMBL/GenBank/DDBJ whole genome shotgun (WGS) entry which is preliminary data.</text>
</comment>
<accession>A0AAV5NCA3</accession>
<dbReference type="Proteomes" id="UP001156614">
    <property type="component" value="Unassembled WGS sequence"/>
</dbReference>